<dbReference type="eggNOG" id="COG1846">
    <property type="taxonomic scope" value="Bacteria"/>
</dbReference>
<dbReference type="Proteomes" id="UP000051324">
    <property type="component" value="Unassembled WGS sequence"/>
</dbReference>
<keyword evidence="2" id="KW-0238">DNA-binding</keyword>
<dbReference type="PANTHER" id="PTHR42756:SF1">
    <property type="entry name" value="TRANSCRIPTIONAL REPRESSOR OF EMRAB OPERON"/>
    <property type="match status" value="1"/>
</dbReference>
<comment type="caution">
    <text evidence="5">The sequence shown here is derived from an EMBL/GenBank/DDBJ whole genome shotgun (WGS) entry which is preliminary data.</text>
</comment>
<dbReference type="OrthoDB" id="2323705at2"/>
<gene>
    <name evidence="5" type="ORF">FC32_GL000356</name>
</gene>
<evidence type="ECO:0000256" key="2">
    <source>
        <dbReference type="ARBA" id="ARBA00023125"/>
    </source>
</evidence>
<evidence type="ECO:0000259" key="4">
    <source>
        <dbReference type="SMART" id="SM00347"/>
    </source>
</evidence>
<accession>A0A0R1U4W4</accession>
<evidence type="ECO:0000313" key="5">
    <source>
        <dbReference type="EMBL" id="KRL84875.1"/>
    </source>
</evidence>
<keyword evidence="6" id="KW-1185">Reference proteome</keyword>
<name>A0A0R1U4W4_9LACO</name>
<dbReference type="SUPFAM" id="SSF46785">
    <property type="entry name" value="Winged helix' DNA-binding domain"/>
    <property type="match status" value="1"/>
</dbReference>
<evidence type="ECO:0000313" key="6">
    <source>
        <dbReference type="Proteomes" id="UP000051324"/>
    </source>
</evidence>
<dbReference type="RefSeq" id="WP_025086759.1">
    <property type="nucleotide sequence ID" value="NZ_AZFT01000048.1"/>
</dbReference>
<dbReference type="EMBL" id="AZFT01000048">
    <property type="protein sequence ID" value="KRL84875.1"/>
    <property type="molecule type" value="Genomic_DNA"/>
</dbReference>
<dbReference type="InterPro" id="IPR036390">
    <property type="entry name" value="WH_DNA-bd_sf"/>
</dbReference>
<dbReference type="Gene3D" id="1.10.10.10">
    <property type="entry name" value="Winged helix-like DNA-binding domain superfamily/Winged helix DNA-binding domain"/>
    <property type="match status" value="1"/>
</dbReference>
<protein>
    <submittedName>
        <fullName evidence="5">MarR family transcriptional regulator</fullName>
    </submittedName>
</protein>
<dbReference type="AlphaFoldDB" id="A0A0R1U4W4"/>
<dbReference type="InterPro" id="IPR036388">
    <property type="entry name" value="WH-like_DNA-bd_sf"/>
</dbReference>
<sequence>MSSLQRMTTNLCQVLRLHEYRNSNTPELDKLGAIDMYYLEAIYQLKDPTIGTISRLLGQSTPNTNYHIKKLLELGLIQKRLDDEDHRVTHLSVTDKYHDVLESNSEFWNSLQNRLEETVSARDLAVFQRILRQLVEVLAEETTLNDF</sequence>
<organism evidence="5 6">
    <name type="scientific">Ligilactobacillus apodemi DSM 16634 = JCM 16172</name>
    <dbReference type="NCBI Taxonomy" id="1423724"/>
    <lineage>
        <taxon>Bacteria</taxon>
        <taxon>Bacillati</taxon>
        <taxon>Bacillota</taxon>
        <taxon>Bacilli</taxon>
        <taxon>Lactobacillales</taxon>
        <taxon>Lactobacillaceae</taxon>
        <taxon>Ligilactobacillus</taxon>
    </lineage>
</organism>
<dbReference type="InterPro" id="IPR000835">
    <property type="entry name" value="HTH_MarR-typ"/>
</dbReference>
<dbReference type="STRING" id="1423724.FC32_GL000356"/>
<dbReference type="GO" id="GO:0003677">
    <property type="term" value="F:DNA binding"/>
    <property type="evidence" value="ECO:0007669"/>
    <property type="project" value="UniProtKB-KW"/>
</dbReference>
<dbReference type="GO" id="GO:0003700">
    <property type="term" value="F:DNA-binding transcription factor activity"/>
    <property type="evidence" value="ECO:0007669"/>
    <property type="project" value="InterPro"/>
</dbReference>
<evidence type="ECO:0000256" key="1">
    <source>
        <dbReference type="ARBA" id="ARBA00023015"/>
    </source>
</evidence>
<evidence type="ECO:0000256" key="3">
    <source>
        <dbReference type="ARBA" id="ARBA00023163"/>
    </source>
</evidence>
<proteinExistence type="predicted"/>
<keyword evidence="1" id="KW-0805">Transcription regulation</keyword>
<dbReference type="PATRIC" id="fig|1423724.4.peg.374"/>
<feature type="domain" description="HTH marR-type" evidence="4">
    <location>
        <begin position="26"/>
        <end position="124"/>
    </location>
</feature>
<dbReference type="Pfam" id="PF12802">
    <property type="entry name" value="MarR_2"/>
    <property type="match status" value="1"/>
</dbReference>
<dbReference type="PANTHER" id="PTHR42756">
    <property type="entry name" value="TRANSCRIPTIONAL REGULATOR, MARR"/>
    <property type="match status" value="1"/>
</dbReference>
<reference evidence="5 6" key="1">
    <citation type="journal article" date="2015" name="Genome Announc.">
        <title>Expanding the biotechnology potential of lactobacilli through comparative genomics of 213 strains and associated genera.</title>
        <authorList>
            <person name="Sun Z."/>
            <person name="Harris H.M."/>
            <person name="McCann A."/>
            <person name="Guo C."/>
            <person name="Argimon S."/>
            <person name="Zhang W."/>
            <person name="Yang X."/>
            <person name="Jeffery I.B."/>
            <person name="Cooney J.C."/>
            <person name="Kagawa T.F."/>
            <person name="Liu W."/>
            <person name="Song Y."/>
            <person name="Salvetti E."/>
            <person name="Wrobel A."/>
            <person name="Rasinkangas P."/>
            <person name="Parkhill J."/>
            <person name="Rea M.C."/>
            <person name="O'Sullivan O."/>
            <person name="Ritari J."/>
            <person name="Douillard F.P."/>
            <person name="Paul Ross R."/>
            <person name="Yang R."/>
            <person name="Briner A.E."/>
            <person name="Felis G.E."/>
            <person name="de Vos W.M."/>
            <person name="Barrangou R."/>
            <person name="Klaenhammer T.R."/>
            <person name="Caufield P.W."/>
            <person name="Cui Y."/>
            <person name="Zhang H."/>
            <person name="O'Toole P.W."/>
        </authorList>
    </citation>
    <scope>NUCLEOTIDE SEQUENCE [LARGE SCALE GENOMIC DNA]</scope>
    <source>
        <strain evidence="5 6">DSM 16634</strain>
    </source>
</reference>
<keyword evidence="3" id="KW-0804">Transcription</keyword>
<dbReference type="SMART" id="SM00347">
    <property type="entry name" value="HTH_MARR"/>
    <property type="match status" value="1"/>
</dbReference>